<dbReference type="GO" id="GO:0016020">
    <property type="term" value="C:membrane"/>
    <property type="evidence" value="ECO:0007669"/>
    <property type="project" value="UniProtKB-SubCell"/>
</dbReference>
<dbReference type="PANTHER" id="PTHR22936">
    <property type="entry name" value="RHOMBOID-RELATED"/>
    <property type="match status" value="1"/>
</dbReference>
<feature type="region of interest" description="Disordered" evidence="7">
    <location>
        <begin position="56"/>
        <end position="89"/>
    </location>
</feature>
<dbReference type="SUPFAM" id="SSF144091">
    <property type="entry name" value="Rhomboid-like"/>
    <property type="match status" value="1"/>
</dbReference>
<evidence type="ECO:0000256" key="6">
    <source>
        <dbReference type="RuleBase" id="RU362115"/>
    </source>
</evidence>
<gene>
    <name evidence="9" type="ORF">BQ4739_LOCUS18910</name>
</gene>
<comment type="catalytic activity">
    <reaction evidence="6">
        <text>Cleaves type-1 transmembrane domains using a catalytic dyad composed of serine and histidine that are contributed by different transmembrane domains.</text>
        <dbReference type="EC" id="3.4.21.105"/>
    </reaction>
</comment>
<evidence type="ECO:0000256" key="1">
    <source>
        <dbReference type="ARBA" id="ARBA00004141"/>
    </source>
</evidence>
<comment type="similarity">
    <text evidence="2 6">Belongs to the peptidase S54 family.</text>
</comment>
<sequence>MPGFSAQQPNNVGFSRSSTTEITSAAPAEPSAPSIYDFMAYPAIFHNQQAASAAPSAVHSSAVDPMSHYGEPAAPHAQLMSHHSRAQSPKLYQDNSRISMFVDAAPMSPTATYTTHTAAAGPADISGTAAGSALATGSRAAVLPPLLGTNMHNSASATGGSKQQHSLDHWLVPDTSSSQYWALWTSIFTLAACFVFAFMAGGFGTYQQSVTYMQYHNGTTSTSPLTTAWGPEAIRGWLKFWSSSPVYSFDVGYLMAWGARYQPSIAAGDWWRLFSSICIHGSFSHLFSNMLALVMLAVPLEHTYGPLRVFAIFLSAGFGGTFLSMVFEDPCFVYVGASGAVFGFLGLYLADILLNFESMYRPLLRLALMLTSLGLTLGIEFATARVSPLLRVSHMSHVGGLVAGLFTSFMFLPNLKDKRWKAARKLAGRIGTLGHSIYDRISHGGGAGSAAAGGRSSSGGLHWSLLERMQSCWRRHAWLYRSVWVLSALVMLFMFCGLPVWIWLFRMPTLQCAALVAA</sequence>
<evidence type="ECO:0000313" key="10">
    <source>
        <dbReference type="Proteomes" id="UP000256970"/>
    </source>
</evidence>
<keyword evidence="5 6" id="KW-0472">Membrane</keyword>
<reference evidence="9 10" key="1">
    <citation type="submission" date="2016-10" db="EMBL/GenBank/DDBJ databases">
        <authorList>
            <person name="Cai Z."/>
        </authorList>
    </citation>
    <scope>NUCLEOTIDE SEQUENCE [LARGE SCALE GENOMIC DNA]</scope>
</reference>
<accession>A0A383WN41</accession>
<evidence type="ECO:0000256" key="7">
    <source>
        <dbReference type="SAM" id="MobiDB-lite"/>
    </source>
</evidence>
<dbReference type="EMBL" id="FNXT01001326">
    <property type="protein sequence ID" value="SZX78589.1"/>
    <property type="molecule type" value="Genomic_DNA"/>
</dbReference>
<comment type="function">
    <text evidence="6">Serine protease involved in intramembrane proteolysis.</text>
</comment>
<evidence type="ECO:0000256" key="2">
    <source>
        <dbReference type="ARBA" id="ARBA00009045"/>
    </source>
</evidence>
<evidence type="ECO:0000313" key="9">
    <source>
        <dbReference type="EMBL" id="SZX78589.1"/>
    </source>
</evidence>
<feature type="transmembrane region" description="Helical" evidence="6">
    <location>
        <begin position="309"/>
        <end position="327"/>
    </location>
</feature>
<keyword evidence="4 6" id="KW-1133">Transmembrane helix</keyword>
<name>A0A383WN41_TETOB</name>
<dbReference type="GO" id="GO:0004252">
    <property type="term" value="F:serine-type endopeptidase activity"/>
    <property type="evidence" value="ECO:0007669"/>
    <property type="project" value="InterPro"/>
</dbReference>
<feature type="transmembrane region" description="Helical" evidence="6">
    <location>
        <begin position="181"/>
        <end position="203"/>
    </location>
</feature>
<dbReference type="InterPro" id="IPR002610">
    <property type="entry name" value="Peptidase_S54_rhomboid-like"/>
</dbReference>
<feature type="transmembrane region" description="Helical" evidence="6">
    <location>
        <begin position="366"/>
        <end position="384"/>
    </location>
</feature>
<feature type="transmembrane region" description="Helical" evidence="6">
    <location>
        <begin position="333"/>
        <end position="354"/>
    </location>
</feature>
<dbReference type="AlphaFoldDB" id="A0A383WN41"/>
<dbReference type="Proteomes" id="UP000256970">
    <property type="component" value="Unassembled WGS sequence"/>
</dbReference>
<evidence type="ECO:0000256" key="5">
    <source>
        <dbReference type="ARBA" id="ARBA00023136"/>
    </source>
</evidence>
<dbReference type="EC" id="3.4.21.105" evidence="6"/>
<organism evidence="9 10">
    <name type="scientific">Tetradesmus obliquus</name>
    <name type="common">Green alga</name>
    <name type="synonym">Acutodesmus obliquus</name>
    <dbReference type="NCBI Taxonomy" id="3088"/>
    <lineage>
        <taxon>Eukaryota</taxon>
        <taxon>Viridiplantae</taxon>
        <taxon>Chlorophyta</taxon>
        <taxon>core chlorophytes</taxon>
        <taxon>Chlorophyceae</taxon>
        <taxon>CS clade</taxon>
        <taxon>Sphaeropleales</taxon>
        <taxon>Scenedesmaceae</taxon>
        <taxon>Tetradesmus</taxon>
    </lineage>
</organism>
<keyword evidence="3 6" id="KW-0812">Transmembrane</keyword>
<dbReference type="InterPro" id="IPR022764">
    <property type="entry name" value="Peptidase_S54_rhomboid_dom"/>
</dbReference>
<evidence type="ECO:0000256" key="3">
    <source>
        <dbReference type="ARBA" id="ARBA00022692"/>
    </source>
</evidence>
<feature type="transmembrane region" description="Helical" evidence="6">
    <location>
        <begin position="478"/>
        <end position="504"/>
    </location>
</feature>
<feature type="compositionally biased region" description="Polar residues" evidence="7">
    <location>
        <begin position="1"/>
        <end position="23"/>
    </location>
</feature>
<keyword evidence="6" id="KW-0645">Protease</keyword>
<feature type="domain" description="Peptidase S54 rhomboid" evidence="8">
    <location>
        <begin position="268"/>
        <end position="413"/>
    </location>
</feature>
<dbReference type="Pfam" id="PF01694">
    <property type="entry name" value="Rhomboid"/>
    <property type="match status" value="1"/>
</dbReference>
<keyword evidence="10" id="KW-1185">Reference proteome</keyword>
<keyword evidence="6" id="KW-0720">Serine protease</keyword>
<feature type="transmembrane region" description="Helical" evidence="6">
    <location>
        <begin position="396"/>
        <end position="415"/>
    </location>
</feature>
<dbReference type="STRING" id="3088.A0A383WN41"/>
<feature type="region of interest" description="Disordered" evidence="7">
    <location>
        <begin position="1"/>
        <end position="28"/>
    </location>
</feature>
<comment type="caution">
    <text evidence="6">Lacks conserved residue(s) required for the propagation of feature annotation.</text>
</comment>
<dbReference type="InterPro" id="IPR035952">
    <property type="entry name" value="Rhomboid-like_sf"/>
</dbReference>
<evidence type="ECO:0000259" key="8">
    <source>
        <dbReference type="Pfam" id="PF01694"/>
    </source>
</evidence>
<comment type="subcellular location">
    <subcellularLocation>
        <location evidence="1 6">Membrane</location>
        <topology evidence="1 6">Multi-pass membrane protein</topology>
    </subcellularLocation>
</comment>
<dbReference type="PANTHER" id="PTHR22936:SF99">
    <property type="entry name" value="RHOMBOID-LIKE PROTEASE"/>
    <property type="match status" value="1"/>
</dbReference>
<proteinExistence type="inferred from homology"/>
<protein>
    <recommendedName>
        <fullName evidence="6">RHOMBOID-like protein</fullName>
        <ecNumber evidence="6">3.4.21.105</ecNumber>
    </recommendedName>
</protein>
<keyword evidence="6" id="KW-0378">Hydrolase</keyword>
<dbReference type="Gene3D" id="1.20.1540.10">
    <property type="entry name" value="Rhomboid-like"/>
    <property type="match status" value="1"/>
</dbReference>
<dbReference type="GO" id="GO:0006508">
    <property type="term" value="P:proteolysis"/>
    <property type="evidence" value="ECO:0007669"/>
    <property type="project" value="UniProtKB-KW"/>
</dbReference>
<evidence type="ECO:0000256" key="4">
    <source>
        <dbReference type="ARBA" id="ARBA00022989"/>
    </source>
</evidence>